<dbReference type="PANTHER" id="PTHR43191:SF2">
    <property type="entry name" value="RRNA METHYLTRANSFERASE 3, MITOCHONDRIAL"/>
    <property type="match status" value="1"/>
</dbReference>
<sequence length="265" mass="28110">MLVTRLRLAKLYRPYREQAGSVLVVGHIPVQEVAAFTSVRVLFLAQNATAPAGVTAERTVHVSPVVLQKLSGLKSVGGLQAVAEVEAPGSHDFLAESERGALKRLLALDCVQDPGNLGTLLRTASGLGWDGAFLLPGCCDPCNEKALRASRGAAFKLPLASGDWQELDKIAEHHRMAYLGAEPHDNPGSATTSPTRSEGMKGVCLVLGNESQGLSEEAHERCQPLSIPMAGRMESLNVSHAGAILMFALSDAGLDVVRDARQFVV</sequence>
<dbReference type="CDD" id="cd18095">
    <property type="entry name" value="SpoU-like_rRNA-MTase"/>
    <property type="match status" value="1"/>
</dbReference>
<proteinExistence type="predicted"/>
<evidence type="ECO:0000256" key="1">
    <source>
        <dbReference type="ARBA" id="ARBA00022603"/>
    </source>
</evidence>
<gene>
    <name evidence="4" type="primary">g8430</name>
    <name evidence="4" type="ORF">VP750_LOCUS7243</name>
</gene>
<dbReference type="InterPro" id="IPR051259">
    <property type="entry name" value="rRNA_Methyltransferase"/>
</dbReference>
<dbReference type="SUPFAM" id="SSF75217">
    <property type="entry name" value="alpha/beta knot"/>
    <property type="match status" value="1"/>
</dbReference>
<dbReference type="Pfam" id="PF00588">
    <property type="entry name" value="SpoU_methylase"/>
    <property type="match status" value="1"/>
</dbReference>
<evidence type="ECO:0000259" key="3">
    <source>
        <dbReference type="Pfam" id="PF00588"/>
    </source>
</evidence>
<organism evidence="4 5">
    <name type="scientific">Coccomyxa viridis</name>
    <dbReference type="NCBI Taxonomy" id="1274662"/>
    <lineage>
        <taxon>Eukaryota</taxon>
        <taxon>Viridiplantae</taxon>
        <taxon>Chlorophyta</taxon>
        <taxon>core chlorophytes</taxon>
        <taxon>Trebouxiophyceae</taxon>
        <taxon>Trebouxiophyceae incertae sedis</taxon>
        <taxon>Coccomyxaceae</taxon>
        <taxon>Coccomyxa</taxon>
    </lineage>
</organism>
<dbReference type="InterPro" id="IPR029026">
    <property type="entry name" value="tRNA_m1G_MTases_N"/>
</dbReference>
<feature type="domain" description="tRNA/rRNA methyltransferase SpoU type" evidence="3">
    <location>
        <begin position="105"/>
        <end position="247"/>
    </location>
</feature>
<dbReference type="InterPro" id="IPR029028">
    <property type="entry name" value="Alpha/beta_knot_MTases"/>
</dbReference>
<keyword evidence="1" id="KW-0489">Methyltransferase</keyword>
<evidence type="ECO:0000313" key="4">
    <source>
        <dbReference type="EMBL" id="CAL5225584.1"/>
    </source>
</evidence>
<dbReference type="Gene3D" id="3.40.1280.10">
    <property type="match status" value="1"/>
</dbReference>
<evidence type="ECO:0000256" key="2">
    <source>
        <dbReference type="ARBA" id="ARBA00022679"/>
    </source>
</evidence>
<dbReference type="PANTHER" id="PTHR43191">
    <property type="entry name" value="RRNA METHYLTRANSFERASE 3"/>
    <property type="match status" value="1"/>
</dbReference>
<comment type="caution">
    <text evidence="4">The sequence shown here is derived from an EMBL/GenBank/DDBJ whole genome shotgun (WGS) entry which is preliminary data.</text>
</comment>
<accession>A0ABP1G2P2</accession>
<keyword evidence="2" id="KW-0808">Transferase</keyword>
<reference evidence="4 5" key="1">
    <citation type="submission" date="2024-06" db="EMBL/GenBank/DDBJ databases">
        <authorList>
            <person name="Kraege A."/>
            <person name="Thomma B."/>
        </authorList>
    </citation>
    <scope>NUCLEOTIDE SEQUENCE [LARGE SCALE GENOMIC DNA]</scope>
</reference>
<protein>
    <submittedName>
        <fullName evidence="4">G8430 protein</fullName>
    </submittedName>
</protein>
<dbReference type="InterPro" id="IPR001537">
    <property type="entry name" value="SpoU_MeTrfase"/>
</dbReference>
<dbReference type="EMBL" id="CAXHTA020000012">
    <property type="protein sequence ID" value="CAL5225584.1"/>
    <property type="molecule type" value="Genomic_DNA"/>
</dbReference>
<name>A0ABP1G2P2_9CHLO</name>
<dbReference type="Proteomes" id="UP001497392">
    <property type="component" value="Unassembled WGS sequence"/>
</dbReference>
<evidence type="ECO:0000313" key="5">
    <source>
        <dbReference type="Proteomes" id="UP001497392"/>
    </source>
</evidence>
<keyword evidence="5" id="KW-1185">Reference proteome</keyword>